<evidence type="ECO:0000256" key="4">
    <source>
        <dbReference type="ARBA" id="ARBA00016218"/>
    </source>
</evidence>
<keyword evidence="9" id="KW-0289">Folate biosynthesis</keyword>
<evidence type="ECO:0000256" key="10">
    <source>
        <dbReference type="ARBA" id="ARBA00029409"/>
    </source>
</evidence>
<dbReference type="InterPro" id="IPR035907">
    <property type="entry name" value="Hppk_sf"/>
</dbReference>
<comment type="similarity">
    <text evidence="2">Belongs to the HPPK family.</text>
</comment>
<comment type="pathway">
    <text evidence="1">Cofactor biosynthesis; tetrahydrofolate biosynthesis; 2-amino-4-hydroxy-6-hydroxymethyl-7,8-dihydropteridine diphosphate from 7,8-dihydroneopterin triphosphate: step 4/4.</text>
</comment>
<gene>
    <name evidence="14" type="primary">folK</name>
    <name evidence="14" type="ORF">ACFOD9_04535</name>
</gene>
<dbReference type="Gene3D" id="3.30.70.560">
    <property type="entry name" value="7,8-Dihydro-6-hydroxymethylpterin-pyrophosphokinase HPPK"/>
    <property type="match status" value="1"/>
</dbReference>
<protein>
    <recommendedName>
        <fullName evidence="4">2-amino-4-hydroxy-6-hydroxymethyldihydropteridine pyrophosphokinase</fullName>
        <ecNumber evidence="3">2.7.6.3</ecNumber>
    </recommendedName>
    <alternativeName>
        <fullName evidence="11">6-hydroxymethyl-7,8-dihydropterin pyrophosphokinase</fullName>
    </alternativeName>
    <alternativeName>
        <fullName evidence="12">7,8-dihydro-6-hydroxymethylpterin-pyrophosphokinase</fullName>
    </alternativeName>
</protein>
<evidence type="ECO:0000256" key="11">
    <source>
        <dbReference type="ARBA" id="ARBA00029766"/>
    </source>
</evidence>
<feature type="domain" description="7,8-dihydro-6-hydroxymethylpterin-pyrophosphokinase" evidence="13">
    <location>
        <begin position="19"/>
        <end position="149"/>
    </location>
</feature>
<proteinExistence type="inferred from homology"/>
<evidence type="ECO:0000259" key="13">
    <source>
        <dbReference type="Pfam" id="PF01288"/>
    </source>
</evidence>
<dbReference type="Pfam" id="PF01288">
    <property type="entry name" value="HPPK"/>
    <property type="match status" value="1"/>
</dbReference>
<evidence type="ECO:0000313" key="15">
    <source>
        <dbReference type="Proteomes" id="UP001595604"/>
    </source>
</evidence>
<keyword evidence="7" id="KW-0418">Kinase</keyword>
<evidence type="ECO:0000313" key="14">
    <source>
        <dbReference type="EMBL" id="MFC3173513.1"/>
    </source>
</evidence>
<dbReference type="EC" id="2.7.6.3" evidence="3"/>
<dbReference type="InterPro" id="IPR000550">
    <property type="entry name" value="Hppk"/>
</dbReference>
<organism evidence="14 15">
    <name type="scientific">Novosphingobium bradum</name>
    <dbReference type="NCBI Taxonomy" id="1737444"/>
    <lineage>
        <taxon>Bacteria</taxon>
        <taxon>Pseudomonadati</taxon>
        <taxon>Pseudomonadota</taxon>
        <taxon>Alphaproteobacteria</taxon>
        <taxon>Sphingomonadales</taxon>
        <taxon>Sphingomonadaceae</taxon>
        <taxon>Novosphingobium</taxon>
    </lineage>
</organism>
<dbReference type="Proteomes" id="UP001595604">
    <property type="component" value="Unassembled WGS sequence"/>
</dbReference>
<evidence type="ECO:0000256" key="8">
    <source>
        <dbReference type="ARBA" id="ARBA00022840"/>
    </source>
</evidence>
<evidence type="ECO:0000256" key="1">
    <source>
        <dbReference type="ARBA" id="ARBA00005051"/>
    </source>
</evidence>
<comment type="function">
    <text evidence="10">Catalyzes the transfer of pyrophosphate from adenosine triphosphate (ATP) to 6-hydroxymethyl-7,8-dihydropterin, an enzymatic step in folate biosynthesis pathway.</text>
</comment>
<keyword evidence="6" id="KW-0547">Nucleotide-binding</keyword>
<evidence type="ECO:0000256" key="3">
    <source>
        <dbReference type="ARBA" id="ARBA00013253"/>
    </source>
</evidence>
<keyword evidence="15" id="KW-1185">Reference proteome</keyword>
<dbReference type="NCBIfam" id="TIGR01498">
    <property type="entry name" value="folK"/>
    <property type="match status" value="1"/>
</dbReference>
<dbReference type="SUPFAM" id="SSF55083">
    <property type="entry name" value="6-hydroxymethyl-7,8-dihydropterin pyrophosphokinase, HPPK"/>
    <property type="match status" value="1"/>
</dbReference>
<reference evidence="15" key="1">
    <citation type="journal article" date="2019" name="Int. J. Syst. Evol. Microbiol.">
        <title>The Global Catalogue of Microorganisms (GCM) 10K type strain sequencing project: providing services to taxonomists for standard genome sequencing and annotation.</title>
        <authorList>
            <consortium name="The Broad Institute Genomics Platform"/>
            <consortium name="The Broad Institute Genome Sequencing Center for Infectious Disease"/>
            <person name="Wu L."/>
            <person name="Ma J."/>
        </authorList>
    </citation>
    <scope>NUCLEOTIDE SEQUENCE [LARGE SCALE GENOMIC DNA]</scope>
    <source>
        <strain evidence="15">KCTC 42984</strain>
    </source>
</reference>
<evidence type="ECO:0000256" key="12">
    <source>
        <dbReference type="ARBA" id="ARBA00033413"/>
    </source>
</evidence>
<evidence type="ECO:0000256" key="7">
    <source>
        <dbReference type="ARBA" id="ARBA00022777"/>
    </source>
</evidence>
<dbReference type="EMBL" id="JBHRTQ010000004">
    <property type="protein sequence ID" value="MFC3173513.1"/>
    <property type="molecule type" value="Genomic_DNA"/>
</dbReference>
<sequence>MDHGAHSPGPHTPCVHTYVIALGSNRRHPAHGPPRAVLVAALAALGHEGLHLLGASRPVDSRPLGPSLRTYANSAALIGSALEPEAMLARLKAIEARFGRRRGGQRWSARVLDLDIVLWNGGAWASPRLVIPHPAYRLRAFVLAPMRRLGHRHGAITRDPLTGLTPAHLHARLTRPRPLPKPRP</sequence>
<evidence type="ECO:0000256" key="6">
    <source>
        <dbReference type="ARBA" id="ARBA00022741"/>
    </source>
</evidence>
<comment type="caution">
    <text evidence="14">The sequence shown here is derived from an EMBL/GenBank/DDBJ whole genome shotgun (WGS) entry which is preliminary data.</text>
</comment>
<name>A0ABV7IS37_9SPHN</name>
<dbReference type="PANTHER" id="PTHR43071">
    <property type="entry name" value="2-AMINO-4-HYDROXY-6-HYDROXYMETHYLDIHYDROPTERIDINE PYROPHOSPHOKINASE"/>
    <property type="match status" value="1"/>
</dbReference>
<dbReference type="GO" id="GO:0003848">
    <property type="term" value="F:2-amino-4-hydroxy-6-hydroxymethyldihydropteridine diphosphokinase activity"/>
    <property type="evidence" value="ECO:0007669"/>
    <property type="project" value="UniProtKB-EC"/>
</dbReference>
<dbReference type="RefSeq" id="WP_379508895.1">
    <property type="nucleotide sequence ID" value="NZ_JBHRTQ010000004.1"/>
</dbReference>
<evidence type="ECO:0000256" key="2">
    <source>
        <dbReference type="ARBA" id="ARBA00005810"/>
    </source>
</evidence>
<evidence type="ECO:0000256" key="5">
    <source>
        <dbReference type="ARBA" id="ARBA00022679"/>
    </source>
</evidence>
<keyword evidence="5 14" id="KW-0808">Transferase</keyword>
<accession>A0ABV7IS37</accession>
<evidence type="ECO:0000256" key="9">
    <source>
        <dbReference type="ARBA" id="ARBA00022909"/>
    </source>
</evidence>
<dbReference type="PANTHER" id="PTHR43071:SF1">
    <property type="entry name" value="2-AMINO-4-HYDROXY-6-HYDROXYMETHYLDIHYDROPTERIDINE PYROPHOSPHOKINASE"/>
    <property type="match status" value="1"/>
</dbReference>
<keyword evidence="8" id="KW-0067">ATP-binding</keyword>